<proteinExistence type="predicted"/>
<feature type="region of interest" description="Disordered" evidence="1">
    <location>
        <begin position="1"/>
        <end position="33"/>
    </location>
</feature>
<evidence type="ECO:0000256" key="1">
    <source>
        <dbReference type="SAM" id="MobiDB-lite"/>
    </source>
</evidence>
<comment type="caution">
    <text evidence="2">The sequence shown here is derived from an EMBL/GenBank/DDBJ whole genome shotgun (WGS) entry which is preliminary data.</text>
</comment>
<organism evidence="2 3">
    <name type="scientific">Cytospora leucostoma</name>
    <dbReference type="NCBI Taxonomy" id="1230097"/>
    <lineage>
        <taxon>Eukaryota</taxon>
        <taxon>Fungi</taxon>
        <taxon>Dikarya</taxon>
        <taxon>Ascomycota</taxon>
        <taxon>Pezizomycotina</taxon>
        <taxon>Sordariomycetes</taxon>
        <taxon>Sordariomycetidae</taxon>
        <taxon>Diaporthales</taxon>
        <taxon>Cytosporaceae</taxon>
        <taxon>Cytospora</taxon>
    </lineage>
</organism>
<dbReference type="InParanoid" id="A0A423XMN9"/>
<accession>A0A423XMN9</accession>
<evidence type="ECO:0000313" key="2">
    <source>
        <dbReference type="EMBL" id="ROW17800.1"/>
    </source>
</evidence>
<protein>
    <submittedName>
        <fullName evidence="2">Uncharacterized protein</fullName>
    </submittedName>
</protein>
<dbReference type="AlphaFoldDB" id="A0A423XMN9"/>
<name>A0A423XMN9_9PEZI</name>
<gene>
    <name evidence="2" type="ORF">VPNG_00556</name>
</gene>
<reference evidence="2 3" key="1">
    <citation type="submission" date="2015-09" db="EMBL/GenBank/DDBJ databases">
        <title>Host preference determinants of Valsa canker pathogens revealed by comparative genomics.</title>
        <authorList>
            <person name="Yin Z."/>
            <person name="Huang L."/>
        </authorList>
    </citation>
    <scope>NUCLEOTIDE SEQUENCE [LARGE SCALE GENOMIC DNA]</scope>
    <source>
        <strain evidence="2 3">SXYLt</strain>
    </source>
</reference>
<dbReference type="EMBL" id="LKEB01000002">
    <property type="protein sequence ID" value="ROW17800.1"/>
    <property type="molecule type" value="Genomic_DNA"/>
</dbReference>
<sequence length="68" mass="7400">MDEVLARSKPGQGRVDHAVGDQNQKQTQASGHLDRVVRYGVRVRREAVRCGVRAGANAMPIRSTQAGM</sequence>
<feature type="compositionally biased region" description="Polar residues" evidence="1">
    <location>
        <begin position="21"/>
        <end position="30"/>
    </location>
</feature>
<keyword evidence="3" id="KW-1185">Reference proteome</keyword>
<evidence type="ECO:0000313" key="3">
    <source>
        <dbReference type="Proteomes" id="UP000285146"/>
    </source>
</evidence>
<dbReference type="Proteomes" id="UP000285146">
    <property type="component" value="Unassembled WGS sequence"/>
</dbReference>